<dbReference type="InterPro" id="IPR016024">
    <property type="entry name" value="ARM-type_fold"/>
</dbReference>
<dbReference type="RefSeq" id="XP_001578992.1">
    <property type="nucleotide sequence ID" value="XM_001578942.1"/>
</dbReference>
<dbReference type="SUPFAM" id="SSF48371">
    <property type="entry name" value="ARM repeat"/>
    <property type="match status" value="1"/>
</dbReference>
<dbReference type="EMBL" id="DS113223">
    <property type="protein sequence ID" value="EAY18006.1"/>
    <property type="molecule type" value="Genomic_DNA"/>
</dbReference>
<dbReference type="OrthoDB" id="10262360at2759"/>
<dbReference type="GO" id="GO:0031931">
    <property type="term" value="C:TORC1 complex"/>
    <property type="evidence" value="ECO:0000318"/>
    <property type="project" value="GO_Central"/>
</dbReference>
<dbReference type="InParanoid" id="A2DNK3"/>
<dbReference type="GO" id="GO:0009267">
    <property type="term" value="P:cellular response to starvation"/>
    <property type="evidence" value="ECO:0000318"/>
    <property type="project" value="GO_Central"/>
</dbReference>
<dbReference type="GO" id="GO:0031929">
    <property type="term" value="P:TOR signaling"/>
    <property type="evidence" value="ECO:0000318"/>
    <property type="project" value="GO_Central"/>
</dbReference>
<gene>
    <name evidence="1" type="ORF">TVAG_113500</name>
</gene>
<dbReference type="eggNOG" id="KOG1517">
    <property type="taxonomic scope" value="Eukaryota"/>
</dbReference>
<proteinExistence type="predicted"/>
<dbReference type="GO" id="GO:0071230">
    <property type="term" value="P:cellular response to amino acid stimulus"/>
    <property type="evidence" value="ECO:0000318"/>
    <property type="project" value="GO_Central"/>
</dbReference>
<dbReference type="InterPro" id="IPR015943">
    <property type="entry name" value="WD40/YVTN_repeat-like_dom_sf"/>
</dbReference>
<dbReference type="GO" id="GO:0030674">
    <property type="term" value="F:protein-macromolecule adaptor activity"/>
    <property type="evidence" value="ECO:0000318"/>
    <property type="project" value="GO_Central"/>
</dbReference>
<dbReference type="Gene3D" id="1.25.10.10">
    <property type="entry name" value="Leucine-rich Repeat Variant"/>
    <property type="match status" value="1"/>
</dbReference>
<evidence type="ECO:0008006" key="3">
    <source>
        <dbReference type="Google" id="ProtNLM"/>
    </source>
</evidence>
<dbReference type="PANTHER" id="PTHR12848">
    <property type="entry name" value="REGULATORY-ASSOCIATED PROTEIN OF MTOR"/>
    <property type="match status" value="1"/>
</dbReference>
<dbReference type="VEuPathDB" id="TrichDB:TVAG_113500"/>
<accession>A2DNK3</accession>
<organism evidence="1 2">
    <name type="scientific">Trichomonas vaginalis (strain ATCC PRA-98 / G3)</name>
    <dbReference type="NCBI Taxonomy" id="412133"/>
    <lineage>
        <taxon>Eukaryota</taxon>
        <taxon>Metamonada</taxon>
        <taxon>Parabasalia</taxon>
        <taxon>Trichomonadida</taxon>
        <taxon>Trichomonadidae</taxon>
        <taxon>Trichomonas</taxon>
    </lineage>
</organism>
<dbReference type="SMR" id="A2DNK3"/>
<dbReference type="GO" id="GO:0010506">
    <property type="term" value="P:regulation of autophagy"/>
    <property type="evidence" value="ECO:0000318"/>
    <property type="project" value="GO_Central"/>
</dbReference>
<reference evidence="1" key="2">
    <citation type="journal article" date="2007" name="Science">
        <title>Draft genome sequence of the sexually transmitted pathogen Trichomonas vaginalis.</title>
        <authorList>
            <person name="Carlton J.M."/>
            <person name="Hirt R.P."/>
            <person name="Silva J.C."/>
            <person name="Delcher A.L."/>
            <person name="Schatz M."/>
            <person name="Zhao Q."/>
            <person name="Wortman J.R."/>
            <person name="Bidwell S.L."/>
            <person name="Alsmark U.C.M."/>
            <person name="Besteiro S."/>
            <person name="Sicheritz-Ponten T."/>
            <person name="Noel C.J."/>
            <person name="Dacks J.B."/>
            <person name="Foster P.G."/>
            <person name="Simillion C."/>
            <person name="Van de Peer Y."/>
            <person name="Miranda-Saavedra D."/>
            <person name="Barton G.J."/>
            <person name="Westrop G.D."/>
            <person name="Mueller S."/>
            <person name="Dessi D."/>
            <person name="Fiori P.L."/>
            <person name="Ren Q."/>
            <person name="Paulsen I."/>
            <person name="Zhang H."/>
            <person name="Bastida-Corcuera F.D."/>
            <person name="Simoes-Barbosa A."/>
            <person name="Brown M.T."/>
            <person name="Hayes R.D."/>
            <person name="Mukherjee M."/>
            <person name="Okumura C.Y."/>
            <person name="Schneider R."/>
            <person name="Smith A.J."/>
            <person name="Vanacova S."/>
            <person name="Villalvazo M."/>
            <person name="Haas B.J."/>
            <person name="Pertea M."/>
            <person name="Feldblyum T.V."/>
            <person name="Utterback T.R."/>
            <person name="Shu C.L."/>
            <person name="Osoegawa K."/>
            <person name="de Jong P.J."/>
            <person name="Hrdy I."/>
            <person name="Horvathova L."/>
            <person name="Zubacova Z."/>
            <person name="Dolezal P."/>
            <person name="Malik S.B."/>
            <person name="Logsdon J.M. Jr."/>
            <person name="Henze K."/>
            <person name="Gupta A."/>
            <person name="Wang C.C."/>
            <person name="Dunne R.L."/>
            <person name="Upcroft J.A."/>
            <person name="Upcroft P."/>
            <person name="White O."/>
            <person name="Salzberg S.L."/>
            <person name="Tang P."/>
            <person name="Chiu C.-H."/>
            <person name="Lee Y.-S."/>
            <person name="Embley T.M."/>
            <person name="Coombs G.H."/>
            <person name="Mottram J.C."/>
            <person name="Tachezy J."/>
            <person name="Fraser-Liggett C.M."/>
            <person name="Johnson P.J."/>
        </authorList>
    </citation>
    <scope>NUCLEOTIDE SEQUENCE [LARGE SCALE GENOMIC DNA]</scope>
    <source>
        <strain evidence="1">G3</strain>
    </source>
</reference>
<dbReference type="Proteomes" id="UP000001542">
    <property type="component" value="Unassembled WGS sequence"/>
</dbReference>
<reference evidence="1" key="1">
    <citation type="submission" date="2006-10" db="EMBL/GenBank/DDBJ databases">
        <authorList>
            <person name="Amadeo P."/>
            <person name="Zhao Q."/>
            <person name="Wortman J."/>
            <person name="Fraser-Liggett C."/>
            <person name="Carlton J."/>
        </authorList>
    </citation>
    <scope>NUCLEOTIDE SEQUENCE</scope>
    <source>
        <strain evidence="1">G3</strain>
    </source>
</reference>
<dbReference type="GO" id="GO:0005737">
    <property type="term" value="C:cytoplasm"/>
    <property type="evidence" value="ECO:0000318"/>
    <property type="project" value="GO_Central"/>
</dbReference>
<sequence length="1004" mass="114300">MLQQYSFDEETVPPKVVCWNDLSALDSKSAEKTVRAGIKHEYKVFSDKLSFTFDSVSHGNKDMLPIPENTSDMQLIYHVIDPTITQKSRAATNASVQSSRLILSRSGSQFYSLTDPSLISTPIAPSSPIQEDPPSLRFLSGQVPDNTVFIFDCSFADDALKVLTEKSKDIIVLAASQDTLNYYPQLPCDLFTSCLLTPSKVAVLWEIQNNTNIRSGFLSDIDIQILIDIFNEYHVFSEILDMLDKALEAYVDTMASEVMESNPYLFQKVFRKNTFLSRLFTNFIFSHRMMKTISAIPTSFPPLPDMSTHELWDSFFFQVDRALYSLKESMKPTPRNIFAYNDLLEEQMKHLENWLLFPKKDRPSPMELPFVEILISSPEFFKRSIHFCAKFVEISEERTKSLMETRTFPILHLILKDKSTIEESGDETIADFTFVIISCVLLKSSLLNYFTDYIDFWLMLMKSETEKLAIYSLSMLLLFSCIEKGIQKLNDEKFIQEMMLFTKSDKSPYLRTLSHIILGHLGHGIKEPLEEMQDENDPMARAAIVSRVITTIDKETSDTARDEMIFNLIALLNDPYNRVREESLIALSHSLATQPPNFFSTLKDYVATFNDDSVESSIVKLLAHTINILMYEPSTRVSQRIEEFLCYIDAQIVNVQTKPLESNFTNGLLNRIAHPPITKTNVSLSYSANQMIADECILTGSPSISPSGLLSCADTAGRMHAQVTSYGIPARQVYNFFKTSLVPEHIPYDFKTMYNNRLQARSMIEYQTFIDDMRVLTVSNRSQLCVINTLNNFDAESSFWMNEPDNPSMVYVDYMHKNAHLLFSSGGNSSKIRIYDIGSLKSITDIRIKRKPLSKMQWLKPYSTLFYVAQDNVYIYDSRMQKQVAAVEGSDMNFLSANACTAMPLYMLQSSKNGKIRMIDMRTMKTVAEEGIGGTVKMFDVHTQLPYAVALTNNSFVGISFENGTISTVKQDLDTTPDGFCLHSRENLCAIRSVNTIYSRALLY</sequence>
<dbReference type="GO" id="GO:0030307">
    <property type="term" value="P:positive regulation of cell growth"/>
    <property type="evidence" value="ECO:0000318"/>
    <property type="project" value="GO_Central"/>
</dbReference>
<dbReference type="InterPro" id="IPR011989">
    <property type="entry name" value="ARM-like"/>
</dbReference>
<keyword evidence="2" id="KW-1185">Reference proteome</keyword>
<dbReference type="STRING" id="5722.A2DNK3"/>
<evidence type="ECO:0000313" key="2">
    <source>
        <dbReference type="Proteomes" id="UP000001542"/>
    </source>
</evidence>
<evidence type="ECO:0000313" key="1">
    <source>
        <dbReference type="EMBL" id="EAY18006.1"/>
    </source>
</evidence>
<dbReference type="PRINTS" id="PR01547">
    <property type="entry name" value="YEAST176DUF"/>
</dbReference>
<dbReference type="KEGG" id="tva:5463510"/>
<dbReference type="VEuPathDB" id="TrichDB:TVAGG3_0608600"/>
<dbReference type="SUPFAM" id="SSF50978">
    <property type="entry name" value="WD40 repeat-like"/>
    <property type="match status" value="1"/>
</dbReference>
<dbReference type="AlphaFoldDB" id="A2DNK3"/>
<dbReference type="PANTHER" id="PTHR12848:SF16">
    <property type="entry name" value="REGULATORY-ASSOCIATED PROTEIN OF MTOR"/>
    <property type="match status" value="1"/>
</dbReference>
<dbReference type="Gene3D" id="2.130.10.10">
    <property type="entry name" value="YVTN repeat-like/Quinoprotein amine dehydrogenase"/>
    <property type="match status" value="1"/>
</dbReference>
<dbReference type="InterPro" id="IPR036322">
    <property type="entry name" value="WD40_repeat_dom_sf"/>
</dbReference>
<dbReference type="InterPro" id="IPR004083">
    <property type="entry name" value="Raptor"/>
</dbReference>
<name>A2DNK3_TRIV3</name>
<protein>
    <recommendedName>
        <fullName evidence="3">Raptor N-terminal CASPase-like domain-containing protein</fullName>
    </recommendedName>
</protein>